<organism evidence="1 2">
    <name type="scientific">Nelumbo nucifera</name>
    <name type="common">Sacred lotus</name>
    <dbReference type="NCBI Taxonomy" id="4432"/>
    <lineage>
        <taxon>Eukaryota</taxon>
        <taxon>Viridiplantae</taxon>
        <taxon>Streptophyta</taxon>
        <taxon>Embryophyta</taxon>
        <taxon>Tracheophyta</taxon>
        <taxon>Spermatophyta</taxon>
        <taxon>Magnoliopsida</taxon>
        <taxon>Proteales</taxon>
        <taxon>Nelumbonaceae</taxon>
        <taxon>Nelumbo</taxon>
    </lineage>
</organism>
<dbReference type="PANTHER" id="PTHR37610:SF75">
    <property type="entry name" value="RETROTRANSPOSON COPIA-LIKE N-TERMINAL DOMAIN-CONTAINING PROTEIN"/>
    <property type="match status" value="1"/>
</dbReference>
<protein>
    <submittedName>
        <fullName evidence="2">Uncharacterized protein LOC104586105</fullName>
    </submittedName>
</protein>
<dbReference type="InParanoid" id="A0A1U7YUM4"/>
<dbReference type="eggNOG" id="KOG0017">
    <property type="taxonomic scope" value="Eukaryota"/>
</dbReference>
<dbReference type="AlphaFoldDB" id="A0A1U7YUM4"/>
<reference evidence="2" key="1">
    <citation type="submission" date="2025-08" db="UniProtKB">
        <authorList>
            <consortium name="RefSeq"/>
        </authorList>
    </citation>
    <scope>IDENTIFICATION</scope>
</reference>
<dbReference type="RefSeq" id="XP_010241539.1">
    <property type="nucleotide sequence ID" value="XM_010243237.1"/>
</dbReference>
<name>A0A1U7YUM4_NELNU</name>
<dbReference type="GeneID" id="104586105"/>
<keyword evidence="1" id="KW-1185">Reference proteome</keyword>
<evidence type="ECO:0000313" key="2">
    <source>
        <dbReference type="RefSeq" id="XP_010241539.1"/>
    </source>
</evidence>
<proteinExistence type="predicted"/>
<accession>A0A1U7YUM4</accession>
<dbReference type="Proteomes" id="UP000189703">
    <property type="component" value="Unplaced"/>
</dbReference>
<dbReference type="OrthoDB" id="1750575at2759"/>
<dbReference type="PANTHER" id="PTHR37610">
    <property type="entry name" value="CCHC-TYPE DOMAIN-CONTAINING PROTEIN"/>
    <property type="match status" value="1"/>
</dbReference>
<sequence length="249" mass="28578">MESSKDVQMVSSVFLGSADIASGMITTVKLDGTNFFEWSQSTKFTITRRGKLGFITRKEVKPNLEDPKIAKWEQDNSLATSWLICSMQPHIARNYMFLPTAKDIWDRVVATYSQVNNTARVYQLQREACKIDHLKALVWKNPEDGEQYRKYIEDNRVFDFLARLNPEFDFTRQHILSVGVVSLASAYSLVQGEESRRTTMMQPPMIDHSAFMSSQPKQKTSKHPITEKAEDVIYDYCKNQDTLRKGVGS</sequence>
<dbReference type="Pfam" id="PF14223">
    <property type="entry name" value="Retrotran_gag_2"/>
    <property type="match status" value="1"/>
</dbReference>
<gene>
    <name evidence="2" type="primary">LOC104586105</name>
</gene>
<evidence type="ECO:0000313" key="1">
    <source>
        <dbReference type="Proteomes" id="UP000189703"/>
    </source>
</evidence>
<dbReference type="KEGG" id="nnu:104586105"/>